<keyword evidence="3" id="KW-1185">Reference proteome</keyword>
<keyword evidence="1" id="KW-0812">Transmembrane</keyword>
<reference evidence="2" key="2">
    <citation type="submission" date="2020-08" db="EMBL/GenBank/DDBJ databases">
        <title>Plant Genome Project.</title>
        <authorList>
            <person name="Zhang R.-G."/>
        </authorList>
    </citation>
    <scope>NUCLEOTIDE SEQUENCE</scope>
    <source>
        <strain evidence="2">Huo1</strain>
        <tissue evidence="2">Leaf</tissue>
    </source>
</reference>
<dbReference type="AlphaFoldDB" id="A0A8X9ADB8"/>
<proteinExistence type="predicted"/>
<evidence type="ECO:0000256" key="1">
    <source>
        <dbReference type="SAM" id="Phobius"/>
    </source>
</evidence>
<dbReference type="PROSITE" id="PS51257">
    <property type="entry name" value="PROKAR_LIPOPROTEIN"/>
    <property type="match status" value="1"/>
</dbReference>
<comment type="caution">
    <text evidence="2">The sequence shown here is derived from an EMBL/GenBank/DDBJ whole genome shotgun (WGS) entry which is preliminary data.</text>
</comment>
<evidence type="ECO:0000313" key="3">
    <source>
        <dbReference type="Proteomes" id="UP000298416"/>
    </source>
</evidence>
<reference evidence="2" key="1">
    <citation type="submission" date="2018-01" db="EMBL/GenBank/DDBJ databases">
        <authorList>
            <person name="Mao J.F."/>
        </authorList>
    </citation>
    <scope>NUCLEOTIDE SEQUENCE</scope>
    <source>
        <strain evidence="2">Huo1</strain>
        <tissue evidence="2">Leaf</tissue>
    </source>
</reference>
<name>A0A8X9ADB8_SALSN</name>
<dbReference type="Proteomes" id="UP000298416">
    <property type="component" value="Unassembled WGS sequence"/>
</dbReference>
<dbReference type="EMBL" id="PNBA02000001">
    <property type="protein sequence ID" value="KAG6438102.1"/>
    <property type="molecule type" value="Genomic_DNA"/>
</dbReference>
<gene>
    <name evidence="2" type="ORF">SASPL_103038</name>
</gene>
<keyword evidence="1" id="KW-1133">Transmembrane helix</keyword>
<evidence type="ECO:0000313" key="2">
    <source>
        <dbReference type="EMBL" id="KAG6438102.1"/>
    </source>
</evidence>
<organism evidence="2">
    <name type="scientific">Salvia splendens</name>
    <name type="common">Scarlet sage</name>
    <dbReference type="NCBI Taxonomy" id="180675"/>
    <lineage>
        <taxon>Eukaryota</taxon>
        <taxon>Viridiplantae</taxon>
        <taxon>Streptophyta</taxon>
        <taxon>Embryophyta</taxon>
        <taxon>Tracheophyta</taxon>
        <taxon>Spermatophyta</taxon>
        <taxon>Magnoliopsida</taxon>
        <taxon>eudicotyledons</taxon>
        <taxon>Gunneridae</taxon>
        <taxon>Pentapetalae</taxon>
        <taxon>asterids</taxon>
        <taxon>lamiids</taxon>
        <taxon>Lamiales</taxon>
        <taxon>Lamiaceae</taxon>
        <taxon>Nepetoideae</taxon>
        <taxon>Mentheae</taxon>
        <taxon>Salviinae</taxon>
        <taxon>Salvia</taxon>
        <taxon>Salvia subgen. Calosphace</taxon>
        <taxon>core Calosphace</taxon>
    </lineage>
</organism>
<keyword evidence="1" id="KW-0472">Membrane</keyword>
<feature type="transmembrane region" description="Helical" evidence="1">
    <location>
        <begin position="6"/>
        <end position="27"/>
    </location>
</feature>
<sequence length="96" mass="10861">MEGRDVVSWWVVILSCNYGGIGAAMAARFSASMPENVGNMEQMGDILDNVDLQGLYANFHLHYFGGEMQRTRRGKASNGRRLYLFPPPEEVTRSYR</sequence>
<accession>A0A8X9ADB8</accession>
<protein>
    <submittedName>
        <fullName evidence="2">Uncharacterized protein</fullName>
    </submittedName>
</protein>